<dbReference type="PANTHER" id="PTHR33932">
    <property type="entry name" value="NA(+)/H(+) ANTIPORTER SUBUNIT B"/>
    <property type="match status" value="1"/>
</dbReference>
<feature type="transmembrane region" description="Helical" evidence="6">
    <location>
        <begin position="80"/>
        <end position="100"/>
    </location>
</feature>
<evidence type="ECO:0000256" key="3">
    <source>
        <dbReference type="ARBA" id="ARBA00022692"/>
    </source>
</evidence>
<feature type="transmembrane region" description="Helical" evidence="6">
    <location>
        <begin position="121"/>
        <end position="139"/>
    </location>
</feature>
<dbReference type="EMBL" id="DSEU01000070">
    <property type="protein sequence ID" value="HEM67886.1"/>
    <property type="molecule type" value="Genomic_DNA"/>
</dbReference>
<comment type="caution">
    <text evidence="8">The sequence shown here is derived from an EMBL/GenBank/DDBJ whole genome shotgun (WGS) entry which is preliminary data.</text>
</comment>
<evidence type="ECO:0000256" key="1">
    <source>
        <dbReference type="ARBA" id="ARBA00004651"/>
    </source>
</evidence>
<feature type="domain" description="Na+/H+ antiporter MnhB subunit-related protein" evidence="7">
    <location>
        <begin position="114"/>
        <end position="250"/>
    </location>
</feature>
<organism evidence="8">
    <name type="scientific">Ignisphaera aggregans</name>
    <dbReference type="NCBI Taxonomy" id="334771"/>
    <lineage>
        <taxon>Archaea</taxon>
        <taxon>Thermoproteota</taxon>
        <taxon>Thermoprotei</taxon>
        <taxon>Desulfurococcales</taxon>
        <taxon>Desulfurococcaceae</taxon>
        <taxon>Ignisphaera</taxon>
    </lineage>
</organism>
<sequence length="267" mass="28637">MSIEKIRRSPLTALALATITLALSIVIVSRGLGILPPKDLRELGRTIAANCFNPWNRTLTSFSLNAVSAVIWDYRGIDTVFETAVLFAGIAGLSTLFKNVKGLTLGIGGGSTLIVRKSVKLVVLLTTIASISIAIHGHLTPGGGFQGGSVLAVITSLIVVAYSIETIHRLGISKKDIMRIRYTALLMIIFIAVIPTLYGLTTGIHAYFLQNMPKDDSPISMPTNFFDTPLGGSIFFLNLAEYIAVAASLSLVVLLFSMRSKELGLED</sequence>
<dbReference type="GO" id="GO:0005886">
    <property type="term" value="C:plasma membrane"/>
    <property type="evidence" value="ECO:0007669"/>
    <property type="project" value="UniProtKB-SubCell"/>
</dbReference>
<dbReference type="PANTHER" id="PTHR33932:SF4">
    <property type="entry name" value="NA(+)_H(+) ANTIPORTER SUBUNIT B"/>
    <property type="match status" value="1"/>
</dbReference>
<feature type="transmembrane region" description="Helical" evidence="6">
    <location>
        <begin position="145"/>
        <end position="164"/>
    </location>
</feature>
<feature type="transmembrane region" description="Helical" evidence="6">
    <location>
        <begin position="230"/>
        <end position="256"/>
    </location>
</feature>
<proteinExistence type="predicted"/>
<dbReference type="AlphaFoldDB" id="A0A7J2U589"/>
<evidence type="ECO:0000256" key="4">
    <source>
        <dbReference type="ARBA" id="ARBA00022989"/>
    </source>
</evidence>
<dbReference type="InterPro" id="IPR050622">
    <property type="entry name" value="CPA3_antiporter_subunitB"/>
</dbReference>
<reference evidence="8" key="1">
    <citation type="journal article" date="2020" name="mSystems">
        <title>Genome- and Community-Level Interaction Insights into Carbon Utilization and Element Cycling Functions of Hydrothermarchaeota in Hydrothermal Sediment.</title>
        <authorList>
            <person name="Zhou Z."/>
            <person name="Liu Y."/>
            <person name="Xu W."/>
            <person name="Pan J."/>
            <person name="Luo Z.H."/>
            <person name="Li M."/>
        </authorList>
    </citation>
    <scope>NUCLEOTIDE SEQUENCE [LARGE SCALE GENOMIC DNA]</scope>
    <source>
        <strain evidence="8">SpSt-125</strain>
    </source>
</reference>
<name>A0A7J2U589_9CREN</name>
<comment type="subcellular location">
    <subcellularLocation>
        <location evidence="1">Cell membrane</location>
        <topology evidence="1">Multi-pass membrane protein</topology>
    </subcellularLocation>
</comment>
<evidence type="ECO:0000259" key="7">
    <source>
        <dbReference type="Pfam" id="PF04039"/>
    </source>
</evidence>
<keyword evidence="5 6" id="KW-0472">Membrane</keyword>
<protein>
    <recommendedName>
        <fullName evidence="7">Na+/H+ antiporter MnhB subunit-related protein domain-containing protein</fullName>
    </recommendedName>
</protein>
<feature type="transmembrane region" description="Helical" evidence="6">
    <location>
        <begin position="185"/>
        <end position="210"/>
    </location>
</feature>
<evidence type="ECO:0000313" key="8">
    <source>
        <dbReference type="EMBL" id="HEM67886.1"/>
    </source>
</evidence>
<accession>A0A7J2U589</accession>
<gene>
    <name evidence="8" type="ORF">ENO26_10055</name>
</gene>
<evidence type="ECO:0000256" key="6">
    <source>
        <dbReference type="SAM" id="Phobius"/>
    </source>
</evidence>
<evidence type="ECO:0000256" key="5">
    <source>
        <dbReference type="ARBA" id="ARBA00023136"/>
    </source>
</evidence>
<keyword evidence="4 6" id="KW-1133">Transmembrane helix</keyword>
<feature type="transmembrane region" description="Helical" evidence="6">
    <location>
        <begin position="12"/>
        <end position="35"/>
    </location>
</feature>
<keyword evidence="2" id="KW-1003">Cell membrane</keyword>
<evidence type="ECO:0000256" key="2">
    <source>
        <dbReference type="ARBA" id="ARBA00022475"/>
    </source>
</evidence>
<keyword evidence="3 6" id="KW-0812">Transmembrane</keyword>
<dbReference type="Pfam" id="PF04039">
    <property type="entry name" value="MnhB"/>
    <property type="match status" value="1"/>
</dbReference>
<dbReference type="InterPro" id="IPR007182">
    <property type="entry name" value="MnhB"/>
</dbReference>